<reference evidence="1 2" key="1">
    <citation type="journal article" date="2022" name="Int. J. Syst. Evol. Microbiol.">
        <title>Neobacillus kokaensis sp. nov., isolated from soil.</title>
        <authorList>
            <person name="Yuki K."/>
            <person name="Matsubara H."/>
            <person name="Yamaguchi S."/>
        </authorList>
    </citation>
    <scope>NUCLEOTIDE SEQUENCE [LARGE SCALE GENOMIC DNA]</scope>
    <source>
        <strain evidence="1 2">LOB 377</strain>
    </source>
</reference>
<evidence type="ECO:0000313" key="1">
    <source>
        <dbReference type="EMBL" id="GHH98773.1"/>
    </source>
</evidence>
<evidence type="ECO:0000313" key="2">
    <source>
        <dbReference type="Proteomes" id="UP000637074"/>
    </source>
</evidence>
<proteinExistence type="predicted"/>
<accession>A0ABQ3N456</accession>
<organism evidence="1 2">
    <name type="scientific">Neobacillus kokaensis</name>
    <dbReference type="NCBI Taxonomy" id="2759023"/>
    <lineage>
        <taxon>Bacteria</taxon>
        <taxon>Bacillati</taxon>
        <taxon>Bacillota</taxon>
        <taxon>Bacilli</taxon>
        <taxon>Bacillales</taxon>
        <taxon>Bacillaceae</taxon>
        <taxon>Neobacillus</taxon>
    </lineage>
</organism>
<comment type="caution">
    <text evidence="1">The sequence shown here is derived from an EMBL/GenBank/DDBJ whole genome shotgun (WGS) entry which is preliminary data.</text>
</comment>
<dbReference type="Proteomes" id="UP000637074">
    <property type="component" value="Unassembled WGS sequence"/>
</dbReference>
<dbReference type="EMBL" id="BNDS01000008">
    <property type="protein sequence ID" value="GHH98773.1"/>
    <property type="molecule type" value="Genomic_DNA"/>
</dbReference>
<protein>
    <submittedName>
        <fullName evidence="1">Uncharacterized protein</fullName>
    </submittedName>
</protein>
<keyword evidence="2" id="KW-1185">Reference proteome</keyword>
<gene>
    <name evidence="1" type="ORF">AM1BK_23160</name>
</gene>
<name>A0ABQ3N456_9BACI</name>
<sequence length="49" mass="5595">MHIEGFKNAQKRKQVCEAHIAGFKERAKAETGLRGAHSRVQINEKFTEN</sequence>